<accession>A0ACB6QBT5</accession>
<keyword evidence="2" id="KW-1185">Reference proteome</keyword>
<reference evidence="1" key="1">
    <citation type="journal article" date="2020" name="Stud. Mycol.">
        <title>101 Dothideomycetes genomes: a test case for predicting lifestyles and emergence of pathogens.</title>
        <authorList>
            <person name="Haridas S."/>
            <person name="Albert R."/>
            <person name="Binder M."/>
            <person name="Bloem J."/>
            <person name="Labutti K."/>
            <person name="Salamov A."/>
            <person name="Andreopoulos B."/>
            <person name="Baker S."/>
            <person name="Barry K."/>
            <person name="Bills G."/>
            <person name="Bluhm B."/>
            <person name="Cannon C."/>
            <person name="Castanera R."/>
            <person name="Culley D."/>
            <person name="Daum C."/>
            <person name="Ezra D."/>
            <person name="Gonzalez J."/>
            <person name="Henrissat B."/>
            <person name="Kuo A."/>
            <person name="Liang C."/>
            <person name="Lipzen A."/>
            <person name="Lutzoni F."/>
            <person name="Magnuson J."/>
            <person name="Mondo S."/>
            <person name="Nolan M."/>
            <person name="Ohm R."/>
            <person name="Pangilinan J."/>
            <person name="Park H.-J."/>
            <person name="Ramirez L."/>
            <person name="Alfaro M."/>
            <person name="Sun H."/>
            <person name="Tritt A."/>
            <person name="Yoshinaga Y."/>
            <person name="Zwiers L.-H."/>
            <person name="Turgeon B."/>
            <person name="Goodwin S."/>
            <person name="Spatafora J."/>
            <person name="Crous P."/>
            <person name="Grigoriev I."/>
        </authorList>
    </citation>
    <scope>NUCLEOTIDE SEQUENCE</scope>
    <source>
        <strain evidence="1">ATCC 200398</strain>
    </source>
</reference>
<sequence length="197" mass="21919">MPFQSKARRRGTSQTLSVGDGLTRKPISDCGVVCCDCRRSVWAPSSLSCCCSAARWAVAAFDERVILCSLLANFVGLSVPRPQRWLYRYQINAEGRAMAYRVRCGHWQMCFDAFVMGFPKTEFSLFVGFHSVLLGFSRDFSAANYARFGGLGEQPTRPGSLLTHSAPLYPAKQDQLSPEACLLFLNHYLNMLAGLSR</sequence>
<protein>
    <submittedName>
        <fullName evidence="1">Uncharacterized protein</fullName>
    </submittedName>
</protein>
<gene>
    <name evidence="1" type="ORF">BDR25DRAFT_96881</name>
</gene>
<name>A0ACB6QBT5_9PLEO</name>
<evidence type="ECO:0000313" key="2">
    <source>
        <dbReference type="Proteomes" id="UP000799755"/>
    </source>
</evidence>
<evidence type="ECO:0000313" key="1">
    <source>
        <dbReference type="EMBL" id="KAF2464371.1"/>
    </source>
</evidence>
<organism evidence="1 2">
    <name type="scientific">Lindgomyces ingoldianus</name>
    <dbReference type="NCBI Taxonomy" id="673940"/>
    <lineage>
        <taxon>Eukaryota</taxon>
        <taxon>Fungi</taxon>
        <taxon>Dikarya</taxon>
        <taxon>Ascomycota</taxon>
        <taxon>Pezizomycotina</taxon>
        <taxon>Dothideomycetes</taxon>
        <taxon>Pleosporomycetidae</taxon>
        <taxon>Pleosporales</taxon>
        <taxon>Lindgomycetaceae</taxon>
        <taxon>Lindgomyces</taxon>
    </lineage>
</organism>
<comment type="caution">
    <text evidence="1">The sequence shown here is derived from an EMBL/GenBank/DDBJ whole genome shotgun (WGS) entry which is preliminary data.</text>
</comment>
<dbReference type="Proteomes" id="UP000799755">
    <property type="component" value="Unassembled WGS sequence"/>
</dbReference>
<dbReference type="EMBL" id="MU003537">
    <property type="protein sequence ID" value="KAF2464371.1"/>
    <property type="molecule type" value="Genomic_DNA"/>
</dbReference>
<proteinExistence type="predicted"/>